<dbReference type="FunFam" id="1.10.472.80:FF:000031">
    <property type="entry name" value="TBC1 domain family, member 32"/>
    <property type="match status" value="1"/>
</dbReference>
<accession>A0A498LFS9</accession>
<evidence type="ECO:0000313" key="11">
    <source>
        <dbReference type="EMBL" id="RXN05836.1"/>
    </source>
</evidence>
<dbReference type="AlphaFoldDB" id="A0A498LFS9"/>
<feature type="domain" description="BROMI C-terminal Rab TBC-like" evidence="10">
    <location>
        <begin position="1"/>
        <end position="162"/>
    </location>
</feature>
<dbReference type="GO" id="GO:0005929">
    <property type="term" value="C:cilium"/>
    <property type="evidence" value="ECO:0007669"/>
    <property type="project" value="UniProtKB-SubCell"/>
</dbReference>
<dbReference type="EMBL" id="QBIY01012832">
    <property type="protein sequence ID" value="RXN15682.1"/>
    <property type="molecule type" value="Genomic_DNA"/>
</dbReference>
<comment type="caution">
    <text evidence="11">The sequence shown here is derived from an EMBL/GenBank/DDBJ whole genome shotgun (WGS) entry which is preliminary data.</text>
</comment>
<evidence type="ECO:0000256" key="3">
    <source>
        <dbReference type="ARBA" id="ARBA00022473"/>
    </source>
</evidence>
<dbReference type="InterPro" id="IPR055392">
    <property type="entry name" value="BROMI_C"/>
</dbReference>
<dbReference type="Gene3D" id="1.10.472.80">
    <property type="entry name" value="Ypt/Rab-GAP domain of gyp1p, domain 3"/>
    <property type="match status" value="1"/>
</dbReference>
<evidence type="ECO:0000256" key="4">
    <source>
        <dbReference type="ARBA" id="ARBA00022490"/>
    </source>
</evidence>
<gene>
    <name evidence="12" type="ORF">ROHU_008654</name>
    <name evidence="11" type="ORF">ROHU_012567</name>
</gene>
<evidence type="ECO:0000256" key="8">
    <source>
        <dbReference type="ARBA" id="ARBA00067690"/>
    </source>
</evidence>
<dbReference type="InterPro" id="IPR035969">
    <property type="entry name" value="Rab-GAP_TBC_sf"/>
</dbReference>
<dbReference type="GO" id="GO:0060271">
    <property type="term" value="P:cilium assembly"/>
    <property type="evidence" value="ECO:0007669"/>
    <property type="project" value="UniProtKB-ARBA"/>
</dbReference>
<dbReference type="Pfam" id="PF23440">
    <property type="entry name" value="BROMI_C"/>
    <property type="match status" value="1"/>
</dbReference>
<dbReference type="Proteomes" id="UP000290572">
    <property type="component" value="Unassembled WGS sequence"/>
</dbReference>
<evidence type="ECO:0000256" key="6">
    <source>
        <dbReference type="ARBA" id="ARBA00023273"/>
    </source>
</evidence>
<comment type="function">
    <text evidence="7">Required for high-level Shh responses in the developing neural tube. Together with CDK20, controls the structure of the primary cilium by coordinating assembly of the ciliary membrane and axoneme, allowing GLI2 to be properly activated in response to Shh signaling.</text>
</comment>
<proteinExistence type="predicted"/>
<comment type="subcellular location">
    <subcellularLocation>
        <location evidence="1">Cell projection</location>
        <location evidence="1">Cilium</location>
    </subcellularLocation>
    <subcellularLocation>
        <location evidence="2">Cytoplasm</location>
    </subcellularLocation>
</comment>
<evidence type="ECO:0000313" key="13">
    <source>
        <dbReference type="Proteomes" id="UP000290572"/>
    </source>
</evidence>
<keyword evidence="13" id="KW-1185">Reference proteome</keyword>
<evidence type="ECO:0000256" key="1">
    <source>
        <dbReference type="ARBA" id="ARBA00004138"/>
    </source>
</evidence>
<keyword evidence="6" id="KW-0966">Cell projection</keyword>
<keyword evidence="3" id="KW-0217">Developmental protein</keyword>
<keyword evidence="5" id="KW-0969">Cilium</keyword>
<protein>
    <recommendedName>
        <fullName evidence="8">Protein broad-minded</fullName>
    </recommendedName>
    <alternativeName>
        <fullName evidence="9">TBC1 domain family member 32</fullName>
    </alternativeName>
</protein>
<reference evidence="11 13" key="1">
    <citation type="submission" date="2018-03" db="EMBL/GenBank/DDBJ databases">
        <title>Draft genome sequence of Rohu Carp (Labeo rohita).</title>
        <authorList>
            <person name="Das P."/>
            <person name="Kushwaha B."/>
            <person name="Joshi C.G."/>
            <person name="Kumar D."/>
            <person name="Nagpure N.S."/>
            <person name="Sahoo L."/>
            <person name="Das S.P."/>
            <person name="Bit A."/>
            <person name="Patnaik S."/>
            <person name="Meher P.K."/>
            <person name="Jayasankar P."/>
            <person name="Koringa P.G."/>
            <person name="Patel N.V."/>
            <person name="Hinsu A.T."/>
            <person name="Kumar R."/>
            <person name="Pandey M."/>
            <person name="Agarwal S."/>
            <person name="Srivastava S."/>
            <person name="Singh M."/>
            <person name="Iquebal M.A."/>
            <person name="Jaiswal S."/>
            <person name="Angadi U.B."/>
            <person name="Kumar N."/>
            <person name="Raza M."/>
            <person name="Shah T.M."/>
            <person name="Rai A."/>
            <person name="Jena J.K."/>
        </authorList>
    </citation>
    <scope>NUCLEOTIDE SEQUENCE [LARGE SCALE GENOMIC DNA]</scope>
    <source>
        <strain evidence="11">DASCIFA01</strain>
        <tissue evidence="11">Testis</tissue>
    </source>
</reference>
<sequence>MHGDVGRSLSLLLRFSRLLPSAFLWPPRLHSSAHLPIEIAQSGIHPIYSCTAHYVEMLLKAEVPLICIQWLGQCFWNYLDWPEICHYVATCVIMGPDYQVYVCISALRHLQQDILQHTQTQDLQVFLKEEPIHGFRVSNYLEYMEGLERNYRSMVLSDMRSILPRTS</sequence>
<keyword evidence="4" id="KW-0963">Cytoplasm</keyword>
<evidence type="ECO:0000256" key="7">
    <source>
        <dbReference type="ARBA" id="ARBA00054310"/>
    </source>
</evidence>
<dbReference type="SUPFAM" id="SSF47923">
    <property type="entry name" value="Ypt/Rab-GAP domain of gyp1p"/>
    <property type="match status" value="1"/>
</dbReference>
<evidence type="ECO:0000259" key="10">
    <source>
        <dbReference type="Pfam" id="PF23440"/>
    </source>
</evidence>
<evidence type="ECO:0000313" key="12">
    <source>
        <dbReference type="EMBL" id="RXN15682.1"/>
    </source>
</evidence>
<organism evidence="11 13">
    <name type="scientific">Labeo rohita</name>
    <name type="common">Indian major carp</name>
    <name type="synonym">Cyprinus rohita</name>
    <dbReference type="NCBI Taxonomy" id="84645"/>
    <lineage>
        <taxon>Eukaryota</taxon>
        <taxon>Metazoa</taxon>
        <taxon>Chordata</taxon>
        <taxon>Craniata</taxon>
        <taxon>Vertebrata</taxon>
        <taxon>Euteleostomi</taxon>
        <taxon>Actinopterygii</taxon>
        <taxon>Neopterygii</taxon>
        <taxon>Teleostei</taxon>
        <taxon>Ostariophysi</taxon>
        <taxon>Cypriniformes</taxon>
        <taxon>Cyprinidae</taxon>
        <taxon>Labeoninae</taxon>
        <taxon>Labeonini</taxon>
        <taxon>Labeo</taxon>
    </lineage>
</organism>
<dbReference type="GO" id="GO:0005737">
    <property type="term" value="C:cytoplasm"/>
    <property type="evidence" value="ECO:0007669"/>
    <property type="project" value="UniProtKB-SubCell"/>
</dbReference>
<evidence type="ECO:0000256" key="5">
    <source>
        <dbReference type="ARBA" id="ARBA00023069"/>
    </source>
</evidence>
<dbReference type="STRING" id="84645.A0A498LFS9"/>
<name>A0A498LFS9_LABRO</name>
<dbReference type="EMBL" id="QBIY01013389">
    <property type="protein sequence ID" value="RXN05836.1"/>
    <property type="molecule type" value="Genomic_DNA"/>
</dbReference>
<evidence type="ECO:0000256" key="9">
    <source>
        <dbReference type="ARBA" id="ARBA00075916"/>
    </source>
</evidence>
<evidence type="ECO:0000256" key="2">
    <source>
        <dbReference type="ARBA" id="ARBA00004496"/>
    </source>
</evidence>